<evidence type="ECO:0000313" key="2">
    <source>
        <dbReference type="Proteomes" id="UP001054945"/>
    </source>
</evidence>
<accession>A0AAV4W223</accession>
<organism evidence="1 2">
    <name type="scientific">Caerostris extrusa</name>
    <name type="common">Bark spider</name>
    <name type="synonym">Caerostris bankana</name>
    <dbReference type="NCBI Taxonomy" id="172846"/>
    <lineage>
        <taxon>Eukaryota</taxon>
        <taxon>Metazoa</taxon>
        <taxon>Ecdysozoa</taxon>
        <taxon>Arthropoda</taxon>
        <taxon>Chelicerata</taxon>
        <taxon>Arachnida</taxon>
        <taxon>Araneae</taxon>
        <taxon>Araneomorphae</taxon>
        <taxon>Entelegynae</taxon>
        <taxon>Araneoidea</taxon>
        <taxon>Araneidae</taxon>
        <taxon>Caerostris</taxon>
    </lineage>
</organism>
<dbReference type="Proteomes" id="UP001054945">
    <property type="component" value="Unassembled WGS sequence"/>
</dbReference>
<protein>
    <submittedName>
        <fullName evidence="1">Uncharacterized protein</fullName>
    </submittedName>
</protein>
<gene>
    <name evidence="1" type="ORF">CEXT_80271</name>
</gene>
<dbReference type="AlphaFoldDB" id="A0AAV4W223"/>
<proteinExistence type="predicted"/>
<evidence type="ECO:0000313" key="1">
    <source>
        <dbReference type="EMBL" id="GIY76303.1"/>
    </source>
</evidence>
<comment type="caution">
    <text evidence="1">The sequence shown here is derived from an EMBL/GenBank/DDBJ whole genome shotgun (WGS) entry which is preliminary data.</text>
</comment>
<sequence>MAAKRADYTHKQSLPYTINEHCITVRIVCSERSCLIGQERKAERNAVLVNNTVETAHEQTILNVNISYLTPAKRKWFENCKQKEAIVVT</sequence>
<name>A0AAV4W223_CAEEX</name>
<keyword evidence="2" id="KW-1185">Reference proteome</keyword>
<reference evidence="1 2" key="1">
    <citation type="submission" date="2021-06" db="EMBL/GenBank/DDBJ databases">
        <title>Caerostris extrusa draft genome.</title>
        <authorList>
            <person name="Kono N."/>
            <person name="Arakawa K."/>
        </authorList>
    </citation>
    <scope>NUCLEOTIDE SEQUENCE [LARGE SCALE GENOMIC DNA]</scope>
</reference>
<dbReference type="EMBL" id="BPLR01015466">
    <property type="protein sequence ID" value="GIY76303.1"/>
    <property type="molecule type" value="Genomic_DNA"/>
</dbReference>